<feature type="compositionally biased region" description="Polar residues" evidence="1">
    <location>
        <begin position="388"/>
        <end position="405"/>
    </location>
</feature>
<evidence type="ECO:0000313" key="2">
    <source>
        <dbReference type="EMBL" id="GFH55359.1"/>
    </source>
</evidence>
<feature type="compositionally biased region" description="Low complexity" evidence="1">
    <location>
        <begin position="276"/>
        <end position="289"/>
    </location>
</feature>
<evidence type="ECO:0000313" key="3">
    <source>
        <dbReference type="Proteomes" id="UP001054902"/>
    </source>
</evidence>
<comment type="caution">
    <text evidence="2">The sequence shown here is derived from an EMBL/GenBank/DDBJ whole genome shotgun (WGS) entry which is preliminary data.</text>
</comment>
<feature type="compositionally biased region" description="Low complexity" evidence="1">
    <location>
        <begin position="369"/>
        <end position="387"/>
    </location>
</feature>
<accession>A0AAD3D0F2</accession>
<evidence type="ECO:0000256" key="1">
    <source>
        <dbReference type="SAM" id="MobiDB-lite"/>
    </source>
</evidence>
<proteinExistence type="predicted"/>
<dbReference type="Proteomes" id="UP001054902">
    <property type="component" value="Unassembled WGS sequence"/>
</dbReference>
<protein>
    <submittedName>
        <fullName evidence="2">Uncharacterized protein</fullName>
    </submittedName>
</protein>
<gene>
    <name evidence="2" type="ORF">CTEN210_11835</name>
</gene>
<sequence length="561" mass="62623">MDFSELRQMGEELIAMGSQEVNNRHDEQQQDPSSSSVAITDVSNETKNETNQTNDAFHNYSSLTFPSSYRNVEPSIASTSYSSAIDDPLASAASHPSTSQHTYFNASELLGINSLYKNNLGLQFPGEFTSPPVMEDIAEGDEGAMEKLVDEPVLHFHQDSRETSTSSVMKDSEVSQLLSQQLDCWNFNGGSKHDSSDWNMNLNGEQFDTLPDSSFQPTVNMLKQVDQRENFDTSSLYFSTYGSDYAPSIDNLDTQQFFPNPQQPLVSITSSSAATSSAVNSSSNSNTKVSTEKRFQPTKHRVARKELRTLPAKLEKAKKKKQQKEQQQKQLMLQNQSTSTTTTSNVLQMPNLPSNTMSSFNNTFTCPTSASASSANSYSAQSNSQQSLPKQSHSSSPRLKNQSPMEQELLQPSDMTETTRLIFTAFAQTKFVYYDSADDKRAKRSSVPDGFVGFACKHCEGKSKCAADLNNSSKKKPKFARCGRYFPSNIKTFADRSKTLNALVKHLIKCPSVPLETRNNLILFEQSHDEETKMKRLLNASYTQKDIFKTMWNRLHPGAED</sequence>
<reference evidence="2 3" key="1">
    <citation type="journal article" date="2021" name="Sci. Rep.">
        <title>The genome of the diatom Chaetoceros tenuissimus carries an ancient integrated fragment of an extant virus.</title>
        <authorList>
            <person name="Hongo Y."/>
            <person name="Kimura K."/>
            <person name="Takaki Y."/>
            <person name="Yoshida Y."/>
            <person name="Baba S."/>
            <person name="Kobayashi G."/>
            <person name="Nagasaki K."/>
            <person name="Hano T."/>
            <person name="Tomaru Y."/>
        </authorList>
    </citation>
    <scope>NUCLEOTIDE SEQUENCE [LARGE SCALE GENOMIC DNA]</scope>
    <source>
        <strain evidence="2 3">NIES-3715</strain>
    </source>
</reference>
<keyword evidence="3" id="KW-1185">Reference proteome</keyword>
<name>A0AAD3D0F2_9STRA</name>
<organism evidence="2 3">
    <name type="scientific">Chaetoceros tenuissimus</name>
    <dbReference type="NCBI Taxonomy" id="426638"/>
    <lineage>
        <taxon>Eukaryota</taxon>
        <taxon>Sar</taxon>
        <taxon>Stramenopiles</taxon>
        <taxon>Ochrophyta</taxon>
        <taxon>Bacillariophyta</taxon>
        <taxon>Coscinodiscophyceae</taxon>
        <taxon>Chaetocerotophycidae</taxon>
        <taxon>Chaetocerotales</taxon>
        <taxon>Chaetocerotaceae</taxon>
        <taxon>Chaetoceros</taxon>
    </lineage>
</organism>
<feature type="compositionally biased region" description="Polar residues" evidence="1">
    <location>
        <begin position="345"/>
        <end position="368"/>
    </location>
</feature>
<dbReference type="EMBL" id="BLLK01000047">
    <property type="protein sequence ID" value="GFH55359.1"/>
    <property type="molecule type" value="Genomic_DNA"/>
</dbReference>
<dbReference type="AlphaFoldDB" id="A0AAD3D0F2"/>
<feature type="region of interest" description="Disordered" evidence="1">
    <location>
        <begin position="276"/>
        <end position="413"/>
    </location>
</feature>
<feature type="region of interest" description="Disordered" evidence="1">
    <location>
        <begin position="15"/>
        <end position="38"/>
    </location>
</feature>